<name>A0ABT5SRW0_9PSEU</name>
<reference evidence="4 5" key="1">
    <citation type="submission" date="2023-02" db="EMBL/GenBank/DDBJ databases">
        <title>Genome sequencing required for Actinomycetospora new species description.</title>
        <authorList>
            <person name="Saimee Y."/>
            <person name="Duangmal K."/>
        </authorList>
    </citation>
    <scope>NUCLEOTIDE SEQUENCE [LARGE SCALE GENOMIC DNA]</scope>
    <source>
        <strain evidence="4 5">DW7H6</strain>
    </source>
</reference>
<keyword evidence="1" id="KW-0175">Coiled coil</keyword>
<dbReference type="InterPro" id="IPR052906">
    <property type="entry name" value="Type_IV_Methyl-Rstrct_Enzyme"/>
</dbReference>
<evidence type="ECO:0000259" key="3">
    <source>
        <dbReference type="Pfam" id="PF04471"/>
    </source>
</evidence>
<keyword evidence="4" id="KW-0378">Hydrolase</keyword>
<proteinExistence type="predicted"/>
<feature type="coiled-coil region" evidence="1">
    <location>
        <begin position="142"/>
        <end position="169"/>
    </location>
</feature>
<dbReference type="GO" id="GO:0004519">
    <property type="term" value="F:endonuclease activity"/>
    <property type="evidence" value="ECO:0007669"/>
    <property type="project" value="UniProtKB-KW"/>
</dbReference>
<keyword evidence="4" id="KW-0540">Nuclease</keyword>
<dbReference type="InterPro" id="IPR011856">
    <property type="entry name" value="tRNA_endonuc-like_dom_sf"/>
</dbReference>
<keyword evidence="5" id="KW-1185">Reference proteome</keyword>
<evidence type="ECO:0000256" key="1">
    <source>
        <dbReference type="SAM" id="Coils"/>
    </source>
</evidence>
<dbReference type="InterPro" id="IPR007560">
    <property type="entry name" value="Restrct_endonuc_IV_Mrr"/>
</dbReference>
<dbReference type="PANTHER" id="PTHR30015:SF7">
    <property type="entry name" value="TYPE IV METHYL-DIRECTED RESTRICTION ENZYME ECOKMRR"/>
    <property type="match status" value="1"/>
</dbReference>
<gene>
    <name evidence="4" type="ORF">PGB27_09185</name>
</gene>
<dbReference type="InterPro" id="IPR011335">
    <property type="entry name" value="Restrct_endonuc-II-like"/>
</dbReference>
<dbReference type="EMBL" id="JAQZAO010000003">
    <property type="protein sequence ID" value="MDD7965524.1"/>
    <property type="molecule type" value="Genomic_DNA"/>
</dbReference>
<organism evidence="4 5">
    <name type="scientific">Actinomycetospora lemnae</name>
    <dbReference type="NCBI Taxonomy" id="3019891"/>
    <lineage>
        <taxon>Bacteria</taxon>
        <taxon>Bacillati</taxon>
        <taxon>Actinomycetota</taxon>
        <taxon>Actinomycetes</taxon>
        <taxon>Pseudonocardiales</taxon>
        <taxon>Pseudonocardiaceae</taxon>
        <taxon>Actinomycetospora</taxon>
    </lineage>
</organism>
<dbReference type="Pfam" id="PF04471">
    <property type="entry name" value="Mrr_cat"/>
    <property type="match status" value="1"/>
</dbReference>
<dbReference type="Gene3D" id="3.40.1350.10">
    <property type="match status" value="1"/>
</dbReference>
<evidence type="ECO:0000313" key="5">
    <source>
        <dbReference type="Proteomes" id="UP001300763"/>
    </source>
</evidence>
<feature type="region of interest" description="Disordered" evidence="2">
    <location>
        <begin position="1"/>
        <end position="24"/>
    </location>
</feature>
<dbReference type="Proteomes" id="UP001300763">
    <property type="component" value="Unassembled WGS sequence"/>
</dbReference>
<dbReference type="RefSeq" id="WP_274200063.1">
    <property type="nucleotide sequence ID" value="NZ_JAQZAO010000003.1"/>
</dbReference>
<dbReference type="PANTHER" id="PTHR30015">
    <property type="entry name" value="MRR RESTRICTION SYSTEM PROTEIN"/>
    <property type="match status" value="1"/>
</dbReference>
<protein>
    <submittedName>
        <fullName evidence="4">Restriction endonuclease</fullName>
    </submittedName>
</protein>
<dbReference type="SUPFAM" id="SSF52980">
    <property type="entry name" value="Restriction endonuclease-like"/>
    <property type="match status" value="1"/>
</dbReference>
<feature type="domain" description="Restriction endonuclease type IV Mrr" evidence="3">
    <location>
        <begin position="374"/>
        <end position="485"/>
    </location>
</feature>
<comment type="caution">
    <text evidence="4">The sequence shown here is derived from an EMBL/GenBank/DDBJ whole genome shotgun (WGS) entry which is preliminary data.</text>
</comment>
<accession>A0ABT5SRW0</accession>
<keyword evidence="4" id="KW-0255">Endonuclease</keyword>
<evidence type="ECO:0000313" key="4">
    <source>
        <dbReference type="EMBL" id="MDD7965524.1"/>
    </source>
</evidence>
<evidence type="ECO:0000256" key="2">
    <source>
        <dbReference type="SAM" id="MobiDB-lite"/>
    </source>
</evidence>
<sequence>MARELEREKQRAERLEQQAARKNESAALVLQHEEGFKEAESLTRELEAEVAELRQLLARHLAQRRHLALDDLAPFPELPTAPVEPAVENPPRWVDFEPQPGRGLWRRITRAERTFAEDSFHTATARWQKEREEQRSRYAEEISAYHSALHQIQTQVDEAERDRLRLQTAVTDRDQEGVAELVSRAIDLAHLPEQVRCGQQVVFRPEHRQVVVQLELPPASEAVPGHHSISYVKKTRELKRTPRRRDDMAGLYALLVAQIVLVCLDQCFLLSDLEGAFDSIILNAHVEAVDPSTGHDIHPCLVSVEADRESFLSVNLARVDPIACLRNQLNAEVSKRPMELEAVEPFLEFDKAKWRIGDPADPLVGLDSKLDLLAIHHRRFEKLVTDLLRAMDLISYNTPQSNDGGVDTVSFHKHIVSGGEFAVQSKQYRRAVPVKDIRELAGVVDVRRATRGFLVTTAWASPMAKAFARENNRVRIIEGGELKYLLREHLGIEAKIEIDAQES</sequence>